<proteinExistence type="predicted"/>
<dbReference type="GO" id="GO:0003677">
    <property type="term" value="F:DNA binding"/>
    <property type="evidence" value="ECO:0007669"/>
    <property type="project" value="InterPro"/>
</dbReference>
<dbReference type="Proteomes" id="UP000239648">
    <property type="component" value="Unassembled WGS sequence"/>
</dbReference>
<dbReference type="InterPro" id="IPR001387">
    <property type="entry name" value="Cro/C1-type_HTH"/>
</dbReference>
<dbReference type="CDD" id="cd00093">
    <property type="entry name" value="HTH_XRE"/>
    <property type="match status" value="1"/>
</dbReference>
<dbReference type="SUPFAM" id="SSF47413">
    <property type="entry name" value="lambda repressor-like DNA-binding domains"/>
    <property type="match status" value="1"/>
</dbReference>
<dbReference type="Gene3D" id="1.10.260.40">
    <property type="entry name" value="lambda repressor-like DNA-binding domains"/>
    <property type="match status" value="1"/>
</dbReference>
<dbReference type="EMBL" id="PTIT01000026">
    <property type="protein sequence ID" value="PPK50428.1"/>
    <property type="molecule type" value="Genomic_DNA"/>
</dbReference>
<sequence length="82" mass="9341">MKITSPEALASTLRNARKQRSLTQQTLAEQIGTKQATISTFENHPENCRIETLFKLLAALDLELQITERGQPESQTGWDQEW</sequence>
<protein>
    <submittedName>
        <fullName evidence="3">HTH-type transcriptional regulator/antitoxin HipB</fullName>
    </submittedName>
</protein>
<dbReference type="OrthoDB" id="5891007at2"/>
<accession>A0A2S6G3P9</accession>
<reference evidence="3 4" key="2">
    <citation type="submission" date="2018-02" db="EMBL/GenBank/DDBJ databases">
        <title>Subsurface microbial communities from deep shales in Ohio and West Virginia, USA.</title>
        <authorList>
            <person name="Wrighton K."/>
        </authorList>
    </citation>
    <scope>NUCLEOTIDE SEQUENCE [LARGE SCALE GENOMIC DNA]</scope>
    <source>
        <strain evidence="3 4">UTICA-S1B9</strain>
    </source>
</reference>
<evidence type="ECO:0000313" key="3">
    <source>
        <dbReference type="EMBL" id="PPK53483.1"/>
    </source>
</evidence>
<gene>
    <name evidence="3" type="ORF">B0H24_102636</name>
    <name evidence="2" type="ORF">BY455_12636</name>
</gene>
<feature type="domain" description="HTH cro/C1-type" evidence="1">
    <location>
        <begin position="13"/>
        <end position="69"/>
    </location>
</feature>
<evidence type="ECO:0000313" key="2">
    <source>
        <dbReference type="EMBL" id="PPK50428.1"/>
    </source>
</evidence>
<dbReference type="RefSeq" id="WP_104417057.1">
    <property type="nucleotide sequence ID" value="NZ_PTIT01000026.1"/>
</dbReference>
<name>A0A2S6G3P9_9GAMM</name>
<evidence type="ECO:0000313" key="4">
    <source>
        <dbReference type="Proteomes" id="UP000239446"/>
    </source>
</evidence>
<evidence type="ECO:0000259" key="1">
    <source>
        <dbReference type="PROSITE" id="PS50943"/>
    </source>
</evidence>
<dbReference type="Pfam" id="PF01381">
    <property type="entry name" value="HTH_3"/>
    <property type="match status" value="1"/>
</dbReference>
<dbReference type="InterPro" id="IPR010982">
    <property type="entry name" value="Lambda_DNA-bd_dom_sf"/>
</dbReference>
<dbReference type="AlphaFoldDB" id="A0A2S6G3P9"/>
<dbReference type="EMBL" id="PTIU01000026">
    <property type="protein sequence ID" value="PPK53483.1"/>
    <property type="molecule type" value="Genomic_DNA"/>
</dbReference>
<dbReference type="NCBIfam" id="NF007271">
    <property type="entry name" value="PRK09726.1"/>
    <property type="match status" value="1"/>
</dbReference>
<comment type="caution">
    <text evidence="3">The sequence shown here is derived from an EMBL/GenBank/DDBJ whole genome shotgun (WGS) entry which is preliminary data.</text>
</comment>
<reference evidence="2 5" key="1">
    <citation type="submission" date="2018-02" db="EMBL/GenBank/DDBJ databases">
        <title>Deep subsurface shale carbon reservoir microbial communities from Ohio and West Virginia, USA.</title>
        <authorList>
            <person name="Wrighton K."/>
        </authorList>
    </citation>
    <scope>NUCLEOTIDE SEQUENCE [LARGE SCALE GENOMIC DNA]</scope>
    <source>
        <strain evidence="2 5">UTICA-S1B6</strain>
    </source>
</reference>
<organism evidence="3 4">
    <name type="scientific">Marinobacter persicus</name>
    <dbReference type="NCBI Taxonomy" id="930118"/>
    <lineage>
        <taxon>Bacteria</taxon>
        <taxon>Pseudomonadati</taxon>
        <taxon>Pseudomonadota</taxon>
        <taxon>Gammaproteobacteria</taxon>
        <taxon>Pseudomonadales</taxon>
        <taxon>Marinobacteraceae</taxon>
        <taxon>Marinobacter</taxon>
    </lineage>
</organism>
<dbReference type="Proteomes" id="UP000239446">
    <property type="component" value="Unassembled WGS sequence"/>
</dbReference>
<keyword evidence="5" id="KW-1185">Reference proteome</keyword>
<evidence type="ECO:0000313" key="5">
    <source>
        <dbReference type="Proteomes" id="UP000239648"/>
    </source>
</evidence>
<dbReference type="PROSITE" id="PS50943">
    <property type="entry name" value="HTH_CROC1"/>
    <property type="match status" value="1"/>
</dbReference>
<dbReference type="SMART" id="SM00530">
    <property type="entry name" value="HTH_XRE"/>
    <property type="match status" value="1"/>
</dbReference>